<sequence>MQPRYQHQERAAQLFRRKRCRFVDKDYRDSECDESSHLRTSDMEAHHNHVHDTCMPALRAICVVTACTKLSIPRCGDDIDRSRRALIEMAEGNAFTTKECTTQVEVEMRVLKPAGLTLSRVMWFVPDGNPHDTEFASPFFVFSSHPIQIEHRFYSR</sequence>
<dbReference type="EMBL" id="JACHXU010000024">
    <property type="protein sequence ID" value="MBB3209477.1"/>
    <property type="molecule type" value="Genomic_DNA"/>
</dbReference>
<proteinExistence type="predicted"/>
<organism evidence="1 2">
    <name type="scientific">Aporhodopirellula rubra</name>
    <dbReference type="NCBI Taxonomy" id="980271"/>
    <lineage>
        <taxon>Bacteria</taxon>
        <taxon>Pseudomonadati</taxon>
        <taxon>Planctomycetota</taxon>
        <taxon>Planctomycetia</taxon>
        <taxon>Pirellulales</taxon>
        <taxon>Pirellulaceae</taxon>
        <taxon>Aporhodopirellula</taxon>
    </lineage>
</organism>
<evidence type="ECO:0000313" key="1">
    <source>
        <dbReference type="EMBL" id="MBB3209477.1"/>
    </source>
</evidence>
<gene>
    <name evidence="1" type="ORF">FHS27_005317</name>
</gene>
<protein>
    <submittedName>
        <fullName evidence="1">Putative RNA-binding Zn-ribbon protein involved in translation (DUF1610 family)</fullName>
    </submittedName>
</protein>
<accession>A0A7W5E531</accession>
<keyword evidence="2" id="KW-1185">Reference proteome</keyword>
<dbReference type="Proteomes" id="UP000536179">
    <property type="component" value="Unassembled WGS sequence"/>
</dbReference>
<dbReference type="AlphaFoldDB" id="A0A7W5E531"/>
<reference evidence="1 2" key="1">
    <citation type="submission" date="2020-08" db="EMBL/GenBank/DDBJ databases">
        <title>Genomic Encyclopedia of Type Strains, Phase III (KMG-III): the genomes of soil and plant-associated and newly described type strains.</title>
        <authorList>
            <person name="Whitman W."/>
        </authorList>
    </citation>
    <scope>NUCLEOTIDE SEQUENCE [LARGE SCALE GENOMIC DNA]</scope>
    <source>
        <strain evidence="1 2">CECT 8075</strain>
    </source>
</reference>
<comment type="caution">
    <text evidence="1">The sequence shown here is derived from an EMBL/GenBank/DDBJ whole genome shotgun (WGS) entry which is preliminary data.</text>
</comment>
<name>A0A7W5E531_9BACT</name>
<evidence type="ECO:0000313" key="2">
    <source>
        <dbReference type="Proteomes" id="UP000536179"/>
    </source>
</evidence>